<organism evidence="2">
    <name type="scientific">marine sediment metagenome</name>
    <dbReference type="NCBI Taxonomy" id="412755"/>
    <lineage>
        <taxon>unclassified sequences</taxon>
        <taxon>metagenomes</taxon>
        <taxon>ecological metagenomes</taxon>
    </lineage>
</organism>
<dbReference type="SUPFAM" id="SSF56300">
    <property type="entry name" value="Metallo-dependent phosphatases"/>
    <property type="match status" value="1"/>
</dbReference>
<dbReference type="InterPro" id="IPR004843">
    <property type="entry name" value="Calcineurin-like_PHP"/>
</dbReference>
<feature type="domain" description="Calcineurin-like phosphoesterase" evidence="1">
    <location>
        <begin position="1"/>
        <end position="114"/>
    </location>
</feature>
<dbReference type="Gene3D" id="3.60.21.10">
    <property type="match status" value="1"/>
</dbReference>
<proteinExistence type="predicted"/>
<dbReference type="Pfam" id="PF00149">
    <property type="entry name" value="Metallophos"/>
    <property type="match status" value="1"/>
</dbReference>
<comment type="caution">
    <text evidence="2">The sequence shown here is derived from an EMBL/GenBank/DDBJ whole genome shotgun (WGS) entry which is preliminary data.</text>
</comment>
<evidence type="ECO:0000313" key="2">
    <source>
        <dbReference type="EMBL" id="KKM03097.1"/>
    </source>
</evidence>
<dbReference type="AlphaFoldDB" id="A0A0F9HIV0"/>
<evidence type="ECO:0000259" key="1">
    <source>
        <dbReference type="Pfam" id="PF00149"/>
    </source>
</evidence>
<protein>
    <recommendedName>
        <fullName evidence="1">Calcineurin-like phosphoesterase domain-containing protein</fullName>
    </recommendedName>
</protein>
<reference evidence="2" key="1">
    <citation type="journal article" date="2015" name="Nature">
        <title>Complex archaea that bridge the gap between prokaryotes and eukaryotes.</title>
        <authorList>
            <person name="Spang A."/>
            <person name="Saw J.H."/>
            <person name="Jorgensen S.L."/>
            <person name="Zaremba-Niedzwiedzka K."/>
            <person name="Martijn J."/>
            <person name="Lind A.E."/>
            <person name="van Eijk R."/>
            <person name="Schleper C."/>
            <person name="Guy L."/>
            <person name="Ettema T.J."/>
        </authorList>
    </citation>
    <scope>NUCLEOTIDE SEQUENCE</scope>
</reference>
<accession>A0A0F9HIV0</accession>
<dbReference type="EMBL" id="LAZR01016765">
    <property type="protein sequence ID" value="KKM03097.1"/>
    <property type="molecule type" value="Genomic_DNA"/>
</dbReference>
<dbReference type="InterPro" id="IPR029052">
    <property type="entry name" value="Metallo-depent_PP-like"/>
</dbReference>
<name>A0A0F9HIV0_9ZZZZ</name>
<gene>
    <name evidence="2" type="ORF">LCGC14_1777870</name>
</gene>
<dbReference type="GO" id="GO:0016787">
    <property type="term" value="F:hydrolase activity"/>
    <property type="evidence" value="ECO:0007669"/>
    <property type="project" value="InterPro"/>
</dbReference>
<sequence>MRVLAIGDLHNPWDRRGYRAFCQDLYYEWDCDTVVFMGDIVDLHAISFHQAEPGCPGPLEEYELALAAVQRWYSVFSKAKVCLGNHDMRVIRRAKSVGIPDIFIRKHSQVWKTPGWKWAKSFIIDDVYYYHGTGQGGKYPASNAVGKMLMSCVLGHNHTASGVKFFANPNRRIFACDTGCGIDDKQMAFAYADDNKQRSILSAAVIIDGIPYVEPMSCGKGEKYHDSKFK</sequence>